<evidence type="ECO:0000313" key="2">
    <source>
        <dbReference type="EMBL" id="PVH95136.1"/>
    </source>
</evidence>
<accession>A0A2V1DAH8</accession>
<sequence>MTIIGTLFNLMLLLNCAFGAPAPGNHSSATRCATNSGANCVCPCGTDYSESVTWAVVGAPVSDVQSLMNDFHNPAWRGSLPYMTKGPNNFPGRSQRTSTYKTLQGTFNFTEILTHREVKPDGSFIQKLEYLEAVGNSTGNPSGGYWITISGDYIFGDETLIRWSTYLCSRGVINDWAKLHEASFKNVINVLRPKTTGKNVAPFSVPPAFS</sequence>
<gene>
    <name evidence="2" type="ORF">DM02DRAFT_660431</name>
</gene>
<protein>
    <submittedName>
        <fullName evidence="2">Uncharacterized protein</fullName>
    </submittedName>
</protein>
<feature type="chain" id="PRO_5016140217" evidence="1">
    <location>
        <begin position="20"/>
        <end position="210"/>
    </location>
</feature>
<evidence type="ECO:0000313" key="3">
    <source>
        <dbReference type="Proteomes" id="UP000244855"/>
    </source>
</evidence>
<dbReference type="OrthoDB" id="3450745at2759"/>
<dbReference type="EMBL" id="KZ805507">
    <property type="protein sequence ID" value="PVH95136.1"/>
    <property type="molecule type" value="Genomic_DNA"/>
</dbReference>
<keyword evidence="3" id="KW-1185">Reference proteome</keyword>
<organism evidence="2 3">
    <name type="scientific">Periconia macrospinosa</name>
    <dbReference type="NCBI Taxonomy" id="97972"/>
    <lineage>
        <taxon>Eukaryota</taxon>
        <taxon>Fungi</taxon>
        <taxon>Dikarya</taxon>
        <taxon>Ascomycota</taxon>
        <taxon>Pezizomycotina</taxon>
        <taxon>Dothideomycetes</taxon>
        <taxon>Pleosporomycetidae</taxon>
        <taxon>Pleosporales</taxon>
        <taxon>Massarineae</taxon>
        <taxon>Periconiaceae</taxon>
        <taxon>Periconia</taxon>
    </lineage>
</organism>
<reference evidence="2 3" key="1">
    <citation type="journal article" date="2018" name="Sci. Rep.">
        <title>Comparative genomics provides insights into the lifestyle and reveals functional heterogeneity of dark septate endophytic fungi.</title>
        <authorList>
            <person name="Knapp D.G."/>
            <person name="Nemeth J.B."/>
            <person name="Barry K."/>
            <person name="Hainaut M."/>
            <person name="Henrissat B."/>
            <person name="Johnson J."/>
            <person name="Kuo A."/>
            <person name="Lim J.H.P."/>
            <person name="Lipzen A."/>
            <person name="Nolan M."/>
            <person name="Ohm R.A."/>
            <person name="Tamas L."/>
            <person name="Grigoriev I.V."/>
            <person name="Spatafora J.W."/>
            <person name="Nagy L.G."/>
            <person name="Kovacs G.M."/>
        </authorList>
    </citation>
    <scope>NUCLEOTIDE SEQUENCE [LARGE SCALE GENOMIC DNA]</scope>
    <source>
        <strain evidence="2 3">DSE2036</strain>
    </source>
</reference>
<dbReference type="AlphaFoldDB" id="A0A2V1DAH8"/>
<dbReference type="Proteomes" id="UP000244855">
    <property type="component" value="Unassembled WGS sequence"/>
</dbReference>
<proteinExistence type="predicted"/>
<evidence type="ECO:0000256" key="1">
    <source>
        <dbReference type="SAM" id="SignalP"/>
    </source>
</evidence>
<name>A0A2V1DAH8_9PLEO</name>
<keyword evidence="1" id="KW-0732">Signal</keyword>
<feature type="signal peptide" evidence="1">
    <location>
        <begin position="1"/>
        <end position="19"/>
    </location>
</feature>